<dbReference type="GO" id="GO:0008381">
    <property type="term" value="F:mechanosensitive monoatomic ion channel activity"/>
    <property type="evidence" value="ECO:0007669"/>
    <property type="project" value="TreeGrafter"/>
</dbReference>
<dbReference type="AlphaFoldDB" id="B0XDA2"/>
<evidence type="ECO:0000313" key="3">
    <source>
        <dbReference type="Proteomes" id="UP000002320"/>
    </source>
</evidence>
<keyword evidence="3" id="KW-1185">Reference proteome</keyword>
<dbReference type="InterPro" id="IPR038900">
    <property type="entry name" value="TMC"/>
</dbReference>
<organism>
    <name type="scientific">Culex quinquefasciatus</name>
    <name type="common">Southern house mosquito</name>
    <name type="synonym">Culex pungens</name>
    <dbReference type="NCBI Taxonomy" id="7176"/>
    <lineage>
        <taxon>Eukaryota</taxon>
        <taxon>Metazoa</taxon>
        <taxon>Ecdysozoa</taxon>
        <taxon>Arthropoda</taxon>
        <taxon>Hexapoda</taxon>
        <taxon>Insecta</taxon>
        <taxon>Pterygota</taxon>
        <taxon>Neoptera</taxon>
        <taxon>Endopterygota</taxon>
        <taxon>Diptera</taxon>
        <taxon>Nematocera</taxon>
        <taxon>Culicoidea</taxon>
        <taxon>Culicidae</taxon>
        <taxon>Culicinae</taxon>
        <taxon>Culicini</taxon>
        <taxon>Culex</taxon>
        <taxon>Culex</taxon>
    </lineage>
</organism>
<dbReference type="VEuPathDB" id="VectorBase:CPIJ016907"/>
<sequence>MVVDWMMGLNFDCVLKNLINEERTWEEIQEIKSMPVPMAQKREMKAQLQNATKLRLQGFEQIKWRRRKAWQSIRSKWGEYAPAGAVADVAETIEALRDRVVAYFLFLRWLMF</sequence>
<dbReference type="HOGENOM" id="CLU_2148292_0_0_1"/>
<gene>
    <name evidence="2" type="primary">6051138</name>
    <name evidence="1" type="ORF">CpipJ_CPIJ016907</name>
</gene>
<accession>B0XDA2</accession>
<proteinExistence type="predicted"/>
<dbReference type="STRING" id="7176.B0XDA2"/>
<dbReference type="Proteomes" id="UP000002320">
    <property type="component" value="Unassembled WGS sequence"/>
</dbReference>
<dbReference type="EMBL" id="DS232746">
    <property type="protein sequence ID" value="EDS45356.1"/>
    <property type="molecule type" value="Genomic_DNA"/>
</dbReference>
<dbReference type="VEuPathDB" id="VectorBase:CQUJHB007383"/>
<evidence type="ECO:0000313" key="1">
    <source>
        <dbReference type="EMBL" id="EDS45356.1"/>
    </source>
</evidence>
<name>B0XDA2_CULQU</name>
<dbReference type="OrthoDB" id="1936208at2759"/>
<dbReference type="PANTHER" id="PTHR23302:SF24">
    <property type="entry name" value="TMC DOMAIN-CONTAINING PROTEIN"/>
    <property type="match status" value="1"/>
</dbReference>
<dbReference type="InParanoid" id="B0XDA2"/>
<dbReference type="KEGG" id="cqu:CpipJ_CPIJ016907"/>
<evidence type="ECO:0000313" key="2">
    <source>
        <dbReference type="EnsemblMetazoa" id="CPIJ016907-PA"/>
    </source>
</evidence>
<reference evidence="1" key="1">
    <citation type="submission" date="2007-03" db="EMBL/GenBank/DDBJ databases">
        <title>Annotation of Culex pipiens quinquefasciatus.</title>
        <authorList>
            <consortium name="The Broad Institute Genome Sequencing Platform"/>
            <person name="Atkinson P.W."/>
            <person name="Hemingway J."/>
            <person name="Christensen B.M."/>
            <person name="Higgs S."/>
            <person name="Kodira C."/>
            <person name="Hannick L."/>
            <person name="Megy K."/>
            <person name="O'Leary S."/>
            <person name="Pearson M."/>
            <person name="Haas B.J."/>
            <person name="Mauceli E."/>
            <person name="Wortman J.R."/>
            <person name="Lee N.H."/>
            <person name="Guigo R."/>
            <person name="Stanke M."/>
            <person name="Alvarado L."/>
            <person name="Amedeo P."/>
            <person name="Antoine C.H."/>
            <person name="Arensburger P."/>
            <person name="Bidwell S.L."/>
            <person name="Crawford M."/>
            <person name="Camaro F."/>
            <person name="Devon K."/>
            <person name="Engels R."/>
            <person name="Hammond M."/>
            <person name="Howarth C."/>
            <person name="Koehrsen M."/>
            <person name="Lawson D."/>
            <person name="Montgomery P."/>
            <person name="Nene V."/>
            <person name="Nusbaum C."/>
            <person name="Puiu D."/>
            <person name="Romero-Severson J."/>
            <person name="Severson D.W."/>
            <person name="Shumway M."/>
            <person name="Sisk P."/>
            <person name="Stolte C."/>
            <person name="Zeng Q."/>
            <person name="Eisenstadt E."/>
            <person name="Fraser-Liggett C."/>
            <person name="Strausberg R."/>
            <person name="Galagan J."/>
            <person name="Birren B."/>
            <person name="Collins F.H."/>
        </authorList>
    </citation>
    <scope>NUCLEOTIDE SEQUENCE [LARGE SCALE GENOMIC DNA]</scope>
    <source>
        <strain evidence="1">JHB</strain>
    </source>
</reference>
<dbReference type="eggNOG" id="KOG1948">
    <property type="taxonomic scope" value="Eukaryota"/>
</dbReference>
<protein>
    <submittedName>
        <fullName evidence="1 2">Tmc7 protein</fullName>
    </submittedName>
</protein>
<dbReference type="EnsemblMetazoa" id="CPIJ016907-RA">
    <property type="protein sequence ID" value="CPIJ016907-PA"/>
    <property type="gene ID" value="CPIJ016907"/>
</dbReference>
<dbReference type="PANTHER" id="PTHR23302">
    <property type="entry name" value="TRANSMEMBRANE CHANNEL-RELATED"/>
    <property type="match status" value="1"/>
</dbReference>
<dbReference type="GO" id="GO:0005886">
    <property type="term" value="C:plasma membrane"/>
    <property type="evidence" value="ECO:0007669"/>
    <property type="project" value="InterPro"/>
</dbReference>
<reference evidence="2" key="2">
    <citation type="submission" date="2021-02" db="UniProtKB">
        <authorList>
            <consortium name="EnsemblMetazoa"/>
        </authorList>
    </citation>
    <scope>IDENTIFICATION</scope>
    <source>
        <strain evidence="2">JHB</strain>
    </source>
</reference>